<keyword evidence="3" id="KW-1185">Reference proteome</keyword>
<feature type="region of interest" description="Disordered" evidence="1">
    <location>
        <begin position="35"/>
        <end position="67"/>
    </location>
</feature>
<proteinExistence type="predicted"/>
<accession>A0A0K8QMS3</accession>
<evidence type="ECO:0000256" key="1">
    <source>
        <dbReference type="SAM" id="MobiDB-lite"/>
    </source>
</evidence>
<dbReference type="EMBL" id="DF970184">
    <property type="protein sequence ID" value="GAP66036.1"/>
    <property type="molecule type" value="Genomic_DNA"/>
</dbReference>
<organism evidence="2">
    <name type="scientific">Mizugakiibacter sediminis</name>
    <dbReference type="NCBI Taxonomy" id="1475481"/>
    <lineage>
        <taxon>Bacteria</taxon>
        <taxon>Pseudomonadati</taxon>
        <taxon>Pseudomonadota</taxon>
        <taxon>Gammaproteobacteria</taxon>
        <taxon>Lysobacterales</taxon>
        <taxon>Rhodanobacteraceae</taxon>
        <taxon>Mizugakiibacter</taxon>
    </lineage>
</organism>
<reference evidence="2" key="1">
    <citation type="submission" date="2015-08" db="EMBL/GenBank/DDBJ databases">
        <title>Complete DNA Sequence of Pseudomonas syringae pv. actinidiae, the Causal Agent of Kiwifruit Canker Disease.</title>
        <authorList>
            <person name="Rikkerink E.H.A."/>
            <person name="Fineran P.C."/>
        </authorList>
    </citation>
    <scope>NUCLEOTIDE SEQUENCE</scope>
    <source>
        <strain evidence="2">SkMP5</strain>
    </source>
</reference>
<gene>
    <name evidence="2" type="ORF">MBSD_n1338</name>
</gene>
<protein>
    <submittedName>
        <fullName evidence="2">Uncharacterized protein</fullName>
    </submittedName>
</protein>
<name>A0A0K8QMS3_9GAMM</name>
<sequence>MRQRHGWHGGGRQFLVPPPRHVNLAKRAMLATCQAPSLRSTPASGTLTGERKKKNRRRPCLSKAASSPGQAFFSAALAQHASPIEFGAENRVIPASPTISIALLKAVAYG</sequence>
<evidence type="ECO:0000313" key="3">
    <source>
        <dbReference type="Proteomes" id="UP000253740"/>
    </source>
</evidence>
<dbReference type="AlphaFoldDB" id="A0A0K8QMS3"/>
<feature type="compositionally biased region" description="Basic residues" evidence="1">
    <location>
        <begin position="51"/>
        <end position="60"/>
    </location>
</feature>
<dbReference type="Proteomes" id="UP000253740">
    <property type="component" value="Unassembled WGS sequence"/>
</dbReference>
<evidence type="ECO:0000313" key="2">
    <source>
        <dbReference type="EMBL" id="GAP66036.1"/>
    </source>
</evidence>
<feature type="compositionally biased region" description="Polar residues" evidence="1">
    <location>
        <begin position="35"/>
        <end position="47"/>
    </location>
</feature>